<keyword evidence="2" id="KW-0032">Aminotransferase</keyword>
<organism evidence="2 3">
    <name type="scientific">Cohnella hongkongensis</name>
    <dbReference type="NCBI Taxonomy" id="178337"/>
    <lineage>
        <taxon>Bacteria</taxon>
        <taxon>Bacillati</taxon>
        <taxon>Bacillota</taxon>
        <taxon>Bacilli</taxon>
        <taxon>Bacillales</taxon>
        <taxon>Paenibacillaceae</taxon>
        <taxon>Cohnella</taxon>
    </lineage>
</organism>
<proteinExistence type="predicted"/>
<comment type="caution">
    <text evidence="2">The sequence shown here is derived from an EMBL/GenBank/DDBJ whole genome shotgun (WGS) entry which is preliminary data.</text>
</comment>
<protein>
    <submittedName>
        <fullName evidence="2">Aminotransferase</fullName>
    </submittedName>
</protein>
<keyword evidence="3" id="KW-1185">Reference proteome</keyword>
<dbReference type="Proteomes" id="UP001596028">
    <property type="component" value="Unassembled WGS sequence"/>
</dbReference>
<dbReference type="EMBL" id="JBHSEP010000015">
    <property type="protein sequence ID" value="MFC4600346.1"/>
    <property type="molecule type" value="Genomic_DNA"/>
</dbReference>
<keyword evidence="2" id="KW-0808">Transferase</keyword>
<gene>
    <name evidence="2" type="ORF">ACFO3S_19025</name>
</gene>
<dbReference type="GO" id="GO:0008483">
    <property type="term" value="F:transaminase activity"/>
    <property type="evidence" value="ECO:0007669"/>
    <property type="project" value="UniProtKB-KW"/>
</dbReference>
<evidence type="ECO:0000256" key="1">
    <source>
        <dbReference type="SAM" id="MobiDB-lite"/>
    </source>
</evidence>
<sequence length="139" mass="14852">MADPQSPSVHSWGPGFGQQDFPGIGGAFSGPPAVIDDAVMPMQAPVAPAAKSALPFNLSNLGDLKTMFDRLGGIDGILSTMGKVQKFVSTMQQVTPMLKLFLGKGGTAVTANAKRARRKKNRRPAPRAKARKRRPAKRR</sequence>
<name>A0ABV9FHY1_9BACL</name>
<feature type="region of interest" description="Disordered" evidence="1">
    <location>
        <begin position="108"/>
        <end position="139"/>
    </location>
</feature>
<evidence type="ECO:0000313" key="2">
    <source>
        <dbReference type="EMBL" id="MFC4600346.1"/>
    </source>
</evidence>
<evidence type="ECO:0000313" key="3">
    <source>
        <dbReference type="Proteomes" id="UP001596028"/>
    </source>
</evidence>
<reference evidence="3" key="1">
    <citation type="journal article" date="2019" name="Int. J. Syst. Evol. Microbiol.">
        <title>The Global Catalogue of Microorganisms (GCM) 10K type strain sequencing project: providing services to taxonomists for standard genome sequencing and annotation.</title>
        <authorList>
            <consortium name="The Broad Institute Genomics Platform"/>
            <consortium name="The Broad Institute Genome Sequencing Center for Infectious Disease"/>
            <person name="Wu L."/>
            <person name="Ma J."/>
        </authorList>
    </citation>
    <scope>NUCLEOTIDE SEQUENCE [LARGE SCALE GENOMIC DNA]</scope>
    <source>
        <strain evidence="3">CCUG 49571</strain>
    </source>
</reference>
<dbReference type="RefSeq" id="WP_378099338.1">
    <property type="nucleotide sequence ID" value="NZ_JBHSEP010000015.1"/>
</dbReference>
<accession>A0ABV9FHY1</accession>
<feature type="compositionally biased region" description="Basic residues" evidence="1">
    <location>
        <begin position="114"/>
        <end position="139"/>
    </location>
</feature>